<evidence type="ECO:0000313" key="3">
    <source>
        <dbReference type="EMBL" id="ODS23021.1"/>
    </source>
</evidence>
<feature type="region of interest" description="Disordered" evidence="1">
    <location>
        <begin position="103"/>
        <end position="137"/>
    </location>
</feature>
<dbReference type="Pfam" id="PF13511">
    <property type="entry name" value="DUF4124"/>
    <property type="match status" value="1"/>
</dbReference>
<proteinExistence type="predicted"/>
<name>A0A1D2QN61_9GAMM</name>
<protein>
    <recommendedName>
        <fullName evidence="2">DUF4124 domain-containing protein</fullName>
    </recommendedName>
</protein>
<organism evidence="3 4">
    <name type="scientific">Candidatus Endobugula sertula</name>
    <name type="common">Bugula neritina bacterial symbiont</name>
    <dbReference type="NCBI Taxonomy" id="62101"/>
    <lineage>
        <taxon>Bacteria</taxon>
        <taxon>Pseudomonadati</taxon>
        <taxon>Pseudomonadota</taxon>
        <taxon>Gammaproteobacteria</taxon>
        <taxon>Cellvibrionales</taxon>
        <taxon>Cellvibrionaceae</taxon>
        <taxon>Candidatus Endobugula</taxon>
    </lineage>
</organism>
<gene>
    <name evidence="3" type="ORF">AB835_11055</name>
</gene>
<feature type="domain" description="DUF4124" evidence="2">
    <location>
        <begin position="65"/>
        <end position="100"/>
    </location>
</feature>
<reference evidence="3 4" key="1">
    <citation type="journal article" date="2016" name="Appl. Environ. Microbiol.">
        <title>Lack of Overt Genome Reduction in the Bryostatin-Producing Bryozoan Symbiont "Candidatus Endobugula sertula".</title>
        <authorList>
            <person name="Miller I.J."/>
            <person name="Vanee N."/>
            <person name="Fong S.S."/>
            <person name="Lim-Fong G.E."/>
            <person name="Kwan J.C."/>
        </authorList>
    </citation>
    <scope>NUCLEOTIDE SEQUENCE [LARGE SCALE GENOMIC DNA]</scope>
    <source>
        <strain evidence="3">AB1-4</strain>
    </source>
</reference>
<dbReference type="EMBL" id="MDLC01000042">
    <property type="protein sequence ID" value="ODS23021.1"/>
    <property type="molecule type" value="Genomic_DNA"/>
</dbReference>
<evidence type="ECO:0000256" key="1">
    <source>
        <dbReference type="SAM" id="MobiDB-lite"/>
    </source>
</evidence>
<dbReference type="STRING" id="62101.AB835_11055"/>
<feature type="compositionally biased region" description="Low complexity" evidence="1">
    <location>
        <begin position="109"/>
        <end position="130"/>
    </location>
</feature>
<evidence type="ECO:0000259" key="2">
    <source>
        <dbReference type="Pfam" id="PF13511"/>
    </source>
</evidence>
<comment type="caution">
    <text evidence="3">The sequence shown here is derived from an EMBL/GenBank/DDBJ whole genome shotgun (WGS) entry which is preliminary data.</text>
</comment>
<sequence length="165" mass="18072">MSLIVKFVCFILVLGIAGLFVLKKPDGTPWLSVNEFIPDTSIISSKAASMVNTLKDTTNPSTKEAASEEIYRWQDQKGHWVYSDMPPTDQNAEVIHVTGSLNKDLAEKTTPTNTRSESTTATAESISTSIGPTSLSPEKISGLLEETKKIQQLMNNRQSQLDNAN</sequence>
<dbReference type="AlphaFoldDB" id="A0A1D2QN61"/>
<evidence type="ECO:0000313" key="4">
    <source>
        <dbReference type="Proteomes" id="UP000242502"/>
    </source>
</evidence>
<dbReference type="InterPro" id="IPR025392">
    <property type="entry name" value="DUF4124"/>
</dbReference>
<accession>A0A1D2QN61</accession>
<dbReference type="Proteomes" id="UP000242502">
    <property type="component" value="Unassembled WGS sequence"/>
</dbReference>